<reference evidence="1" key="1">
    <citation type="submission" date="2022-04" db="EMBL/GenBank/DDBJ databases">
        <title>Genome of the entomopathogenic fungus Entomophthora muscae.</title>
        <authorList>
            <person name="Elya C."/>
            <person name="Lovett B.R."/>
            <person name="Lee E."/>
            <person name="Macias A.M."/>
            <person name="Hajek A.E."/>
            <person name="De Bivort B.L."/>
            <person name="Kasson M.T."/>
            <person name="De Fine Licht H.H."/>
            <person name="Stajich J.E."/>
        </authorList>
    </citation>
    <scope>NUCLEOTIDE SEQUENCE</scope>
    <source>
        <strain evidence="1">Berkeley</strain>
    </source>
</reference>
<dbReference type="Proteomes" id="UP001165960">
    <property type="component" value="Unassembled WGS sequence"/>
</dbReference>
<sequence>MPADPEGAKKDLDTTNTQGAVRLQGLSPQGCITGFEPAQFNAYKPLPDGGSTGVPLLFLPGSCMQCGHTMLS</sequence>
<proteinExistence type="predicted"/>
<comment type="caution">
    <text evidence="1">The sequence shown here is derived from an EMBL/GenBank/DDBJ whole genome shotgun (WGS) entry which is preliminary data.</text>
</comment>
<gene>
    <name evidence="1" type="ORF">DSO57_1008217</name>
</gene>
<accession>A0ACC2SWG4</accession>
<organism evidence="1 2">
    <name type="scientific">Entomophthora muscae</name>
    <dbReference type="NCBI Taxonomy" id="34485"/>
    <lineage>
        <taxon>Eukaryota</taxon>
        <taxon>Fungi</taxon>
        <taxon>Fungi incertae sedis</taxon>
        <taxon>Zoopagomycota</taxon>
        <taxon>Entomophthoromycotina</taxon>
        <taxon>Entomophthoromycetes</taxon>
        <taxon>Entomophthorales</taxon>
        <taxon>Entomophthoraceae</taxon>
        <taxon>Entomophthora</taxon>
    </lineage>
</organism>
<dbReference type="EMBL" id="QTSX02004285">
    <property type="protein sequence ID" value="KAJ9066581.1"/>
    <property type="molecule type" value="Genomic_DNA"/>
</dbReference>
<protein>
    <submittedName>
        <fullName evidence="1">Uncharacterized protein</fullName>
    </submittedName>
</protein>
<keyword evidence="2" id="KW-1185">Reference proteome</keyword>
<evidence type="ECO:0000313" key="1">
    <source>
        <dbReference type="EMBL" id="KAJ9066581.1"/>
    </source>
</evidence>
<evidence type="ECO:0000313" key="2">
    <source>
        <dbReference type="Proteomes" id="UP001165960"/>
    </source>
</evidence>
<name>A0ACC2SWG4_9FUNG</name>